<evidence type="ECO:0000256" key="8">
    <source>
        <dbReference type="ARBA" id="ARBA00049934"/>
    </source>
</evidence>
<dbReference type="SUPFAM" id="SSF48310">
    <property type="entry name" value="Aldehyde ferredoxin oxidoreductase, C-terminal domains"/>
    <property type="match status" value="1"/>
</dbReference>
<evidence type="ECO:0000256" key="5">
    <source>
        <dbReference type="ARBA" id="ARBA00023002"/>
    </source>
</evidence>
<dbReference type="SMART" id="SM00790">
    <property type="entry name" value="AFOR_N"/>
    <property type="match status" value="1"/>
</dbReference>
<dbReference type="InterPro" id="IPR001203">
    <property type="entry name" value="OxRdtase_Ald_Fedxn_C"/>
</dbReference>
<feature type="domain" description="Aldehyde ferredoxin oxidoreductase N-terminal" evidence="9">
    <location>
        <begin position="1"/>
        <end position="209"/>
    </location>
</feature>
<keyword evidence="4" id="KW-0479">Metal-binding</keyword>
<evidence type="ECO:0000256" key="6">
    <source>
        <dbReference type="ARBA" id="ARBA00023004"/>
    </source>
</evidence>
<sequence>MKFINVNMTEKSINLNDVPQQYLGLGGRGLTSTMINAEVPPTCDPLGPDNKLIIAPGVLSGTSLVNTSRVSIGAKSPLTGGIKESNAGGTTGAALGHLGITAIIIEGQANDDELYILRIDHQGTASLIPANEYKGMRTYPLTQTLLKTYGEKSSILVIGPAGEYQLTSASIQASDVDGRPCRAAGRGGMGAGMGAKRLKAIVIDSQGKKTDAIADPQAFKEAAKAFARAVKAHPLTGQMLPALGTAGLVAPVNSMGAFPSLNATTGVMEGWEKISGEALAELNKKRGGNNTHLGCSQCIIRCSNEFVDKKGEFVTSSLEYETIWSMGGMTGIDDLDIIARLDRLCDDMGVDTMNTGVGIGVAMDAGKIKFGDGEAAIDIVEQIGLGTELGKILGNGPDAVGKHFNHHRVPTVKGQSIAAYDPRGMQGNAVTYATSPMGADHTAGNVVGEYMAGNLDPLKPEGQIEASRNTQIAMAALDCTGLCLLASFALTTPEGAEAFLNVMNAKFGAQLDPDDIPALGVRVLKQELEFNHKAGLTSEDDRLPEFFYKEPLLPHNKVVLISPEEMDTALNF</sequence>
<dbReference type="EMBL" id="FNLL01000008">
    <property type="protein sequence ID" value="SDU41117.1"/>
    <property type="molecule type" value="Genomic_DNA"/>
</dbReference>
<organism evidence="10 11">
    <name type="scientific">Desulfobacula phenolica</name>
    <dbReference type="NCBI Taxonomy" id="90732"/>
    <lineage>
        <taxon>Bacteria</taxon>
        <taxon>Pseudomonadati</taxon>
        <taxon>Thermodesulfobacteriota</taxon>
        <taxon>Desulfobacteria</taxon>
        <taxon>Desulfobacterales</taxon>
        <taxon>Desulfobacteraceae</taxon>
        <taxon>Desulfobacula</taxon>
    </lineage>
</organism>
<keyword evidence="5" id="KW-0560">Oxidoreductase</keyword>
<dbReference type="InterPro" id="IPR051919">
    <property type="entry name" value="W-dependent_AOR"/>
</dbReference>
<keyword evidence="6" id="KW-0408">Iron</keyword>
<name>A0A1H2IAE6_9BACT</name>
<dbReference type="Pfam" id="PF01314">
    <property type="entry name" value="AFOR_C"/>
    <property type="match status" value="1"/>
</dbReference>
<dbReference type="InterPro" id="IPR013985">
    <property type="entry name" value="Ald_Fedxn_OxRdtase_dom3"/>
</dbReference>
<dbReference type="GO" id="GO:0016625">
    <property type="term" value="F:oxidoreductase activity, acting on the aldehyde or oxo group of donors, iron-sulfur protein as acceptor"/>
    <property type="evidence" value="ECO:0007669"/>
    <property type="project" value="InterPro"/>
</dbReference>
<dbReference type="AlphaFoldDB" id="A0A1H2IAE6"/>
<evidence type="ECO:0000256" key="1">
    <source>
        <dbReference type="ARBA" id="ARBA00001966"/>
    </source>
</evidence>
<evidence type="ECO:0000256" key="7">
    <source>
        <dbReference type="ARBA" id="ARBA00023014"/>
    </source>
</evidence>
<evidence type="ECO:0000313" key="10">
    <source>
        <dbReference type="EMBL" id="SDU41117.1"/>
    </source>
</evidence>
<dbReference type="GO" id="GO:0009055">
    <property type="term" value="F:electron transfer activity"/>
    <property type="evidence" value="ECO:0007669"/>
    <property type="project" value="InterPro"/>
</dbReference>
<accession>A0A1H2IAE6</accession>
<keyword evidence="3" id="KW-0004">4Fe-4S</keyword>
<comment type="cofactor">
    <cofactor evidence="1">
        <name>[4Fe-4S] cluster</name>
        <dbReference type="ChEBI" id="CHEBI:49883"/>
    </cofactor>
</comment>
<dbReference type="RefSeq" id="WP_092235234.1">
    <property type="nucleotide sequence ID" value="NZ_FNLL01000008.1"/>
</dbReference>
<dbReference type="Gene3D" id="1.10.599.10">
    <property type="entry name" value="Aldehyde Ferredoxin Oxidoreductase Protein, subunit A, domain 3"/>
    <property type="match status" value="1"/>
</dbReference>
<proteinExistence type="inferred from homology"/>
<dbReference type="InterPro" id="IPR013983">
    <property type="entry name" value="Ald_Fedxn_OxRdtase_N"/>
</dbReference>
<comment type="cofactor">
    <cofactor evidence="8">
        <name>tungstopterin</name>
        <dbReference type="ChEBI" id="CHEBI:30402"/>
    </cofactor>
</comment>
<dbReference type="GO" id="GO:0051539">
    <property type="term" value="F:4 iron, 4 sulfur cluster binding"/>
    <property type="evidence" value="ECO:0007669"/>
    <property type="project" value="UniProtKB-KW"/>
</dbReference>
<dbReference type="GO" id="GO:0046872">
    <property type="term" value="F:metal ion binding"/>
    <property type="evidence" value="ECO:0007669"/>
    <property type="project" value="UniProtKB-KW"/>
</dbReference>
<dbReference type="SUPFAM" id="SSF56228">
    <property type="entry name" value="Aldehyde ferredoxin oxidoreductase, N-terminal domain"/>
    <property type="match status" value="1"/>
</dbReference>
<evidence type="ECO:0000313" key="11">
    <source>
        <dbReference type="Proteomes" id="UP000199608"/>
    </source>
</evidence>
<evidence type="ECO:0000259" key="9">
    <source>
        <dbReference type="SMART" id="SM00790"/>
    </source>
</evidence>
<dbReference type="InterPro" id="IPR036021">
    <property type="entry name" value="Tungsten_al_ferr_oxy-like_C"/>
</dbReference>
<dbReference type="InterPro" id="IPR013984">
    <property type="entry name" value="Ald_Fedxn_OxRdtase_dom2"/>
</dbReference>
<dbReference type="Pfam" id="PF02730">
    <property type="entry name" value="AFOR_N"/>
    <property type="match status" value="1"/>
</dbReference>
<dbReference type="PANTHER" id="PTHR30038">
    <property type="entry name" value="ALDEHYDE FERREDOXIN OXIDOREDUCTASE"/>
    <property type="match status" value="1"/>
</dbReference>
<evidence type="ECO:0000256" key="3">
    <source>
        <dbReference type="ARBA" id="ARBA00022485"/>
    </source>
</evidence>
<keyword evidence="7" id="KW-0411">Iron-sulfur</keyword>
<protein>
    <submittedName>
        <fullName evidence="10">Aldehyde:ferredoxin oxidoreductase</fullName>
    </submittedName>
</protein>
<dbReference type="Gene3D" id="3.60.9.10">
    <property type="entry name" value="Aldehyde ferredoxin oxidoreductase, N-terminal domain"/>
    <property type="match status" value="1"/>
</dbReference>
<evidence type="ECO:0000256" key="2">
    <source>
        <dbReference type="ARBA" id="ARBA00011032"/>
    </source>
</evidence>
<dbReference type="InterPro" id="IPR036503">
    <property type="entry name" value="Ald_Fedxn_OxRdtase_N_sf"/>
</dbReference>
<keyword evidence="11" id="KW-1185">Reference proteome</keyword>
<dbReference type="PANTHER" id="PTHR30038:SF0">
    <property type="entry name" value="TUNGSTEN-CONTAINING ALDEHYDE FERREDOXIN OXIDOREDUCTASE"/>
    <property type="match status" value="1"/>
</dbReference>
<reference evidence="11" key="1">
    <citation type="submission" date="2016-10" db="EMBL/GenBank/DDBJ databases">
        <authorList>
            <person name="Varghese N."/>
            <person name="Submissions S."/>
        </authorList>
    </citation>
    <scope>NUCLEOTIDE SEQUENCE [LARGE SCALE GENOMIC DNA]</scope>
    <source>
        <strain evidence="11">DSM 3384</strain>
    </source>
</reference>
<gene>
    <name evidence="10" type="ORF">SAMN04487931_10835</name>
</gene>
<comment type="similarity">
    <text evidence="2">Belongs to the AOR/FOR family.</text>
</comment>
<evidence type="ECO:0000256" key="4">
    <source>
        <dbReference type="ARBA" id="ARBA00022723"/>
    </source>
</evidence>
<dbReference type="Proteomes" id="UP000199608">
    <property type="component" value="Unassembled WGS sequence"/>
</dbReference>
<dbReference type="Gene3D" id="1.10.569.10">
    <property type="entry name" value="Aldehyde Ferredoxin Oxidoreductase Protein, subunit A, domain 2"/>
    <property type="match status" value="1"/>
</dbReference>